<comment type="caution">
    <text evidence="2">The sequence shown here is derived from an EMBL/GenBank/DDBJ whole genome shotgun (WGS) entry which is preliminary data.</text>
</comment>
<feature type="region of interest" description="Disordered" evidence="1">
    <location>
        <begin position="1031"/>
        <end position="1091"/>
    </location>
</feature>
<feature type="compositionally biased region" description="Low complexity" evidence="1">
    <location>
        <begin position="1054"/>
        <end position="1079"/>
    </location>
</feature>
<feature type="compositionally biased region" description="Low complexity" evidence="1">
    <location>
        <begin position="1599"/>
        <end position="1627"/>
    </location>
</feature>
<feature type="compositionally biased region" description="Low complexity" evidence="1">
    <location>
        <begin position="866"/>
        <end position="882"/>
    </location>
</feature>
<dbReference type="EMBL" id="LSYV01000026">
    <property type="protein sequence ID" value="KXZ48733.1"/>
    <property type="molecule type" value="Genomic_DNA"/>
</dbReference>
<feature type="region of interest" description="Disordered" evidence="1">
    <location>
        <begin position="1"/>
        <end position="26"/>
    </location>
</feature>
<sequence>MPVGGGANGTAGTALETGDGMGAGTGGVGGGETVLANPDDLQGLPTTLNTHATPPSLLPGPRGLAHPQLLMYYRLDLFDHHHLTPPTTWWDMVAWARDVNGTIDADGDGVGDWALCLDTISCKSGYVVMAMMASLVQPETWYGTFFNPIDFFPLVNSTAFMEVLTILRALEPFSARSPSVDDPLACRPYDPSFTDGRCLLTISFDQLLDTIDPHMFTATTSTGTAGKPSETAGGGRRLTGYAEHGDGPSPPPPRAPAPSPPPYGFRGALPPGALGVAPLPGSETLYHRAWRNMANCTLSRCPNAVNTTCAVRGEPGVRRPCLVNRAPLVASLEYDTALAPYSPAVARARWEALVLSLNSFVSKWFGAVANTLQLPPLGEGDASAGTPPVAGTSVAQATSQRRRLQQQPSMSAAEWTSVEPLTALGVAPEEAARFLAVYWTQLLGPDGRAGTTLTGQGDSLNSSEAGGDSPGARGPHKNVVCELRIRGSSYFTAVYAQAAGWMLRSRASPTDASWLAAAATDDLISLVANNRTRLNYKYCNDIGWTGDYGYYYGQARGSRSGLTGQQLAAIIASSVCVTVAAAVLLSLAVLLLRRRGGGALGPPGPGLGTSLVLTDIQNSTVLWETLPADVMDVALRCHHEVLRGLLPLHRGYESATEGDAFILAFHSAEDAALYAVAAQERLVAAPWPEEMLSHPDCEVVWVVPQRSDPIASLSYVSKELLNVITRAVQTGFAPLLPPPRPGTAGGVATPASAAPSPAASPALMDSPASCANGTIANGTAAVAAAGVGTPHGSPLHGQPLQHTPTGPSRLRENGAGAVAVAAAVAGGRPGSVTGSTAPSLRSVGALVAWLRNHSAAGTSGLSVGDSTLGGATTPSPTTSTGIVDGGAAGGIGTPKLGSKGRTGSDGGGATGAVGAAGLLVRTSSVYGGSLAAAASAVVGGGGGGPSSHGGKEGGGSGRRNPLELLVHVARTHSIIGSRSGHADAGGASAGIDRAAAAAVAAVAGVTQGHMPGFQRQANLKQASDIRSYMVDNEEGDDPTALPPAGPPESPTVNGTAGAAAPASGVPAAAGGGRTTTRTRCPPPGGSGDAAASSEQLLAFRGMRVRMGIHTGADLSEVSLNKATGRTQYSGAFMTAAKTVCDAAHGGQVLVSSATFKRLPPACLARVAFLLHMGEHALGEEVAAANAAAAMRNRTKELSGLSHLSGGTGSGNERDSDMLAAAANAAAAAAAAAAAEKESTGAEALYQILPYVLSCRLPFFEPLRTHAYLSLGLPDAPVGRVTVVFMYVIGAQALLAWNPVVAGEALSLFQDTVSEQLSAADGYVVELVDGLCLATFRQAADALQWSLRCGKLLMDAKWSEELLEHELCEEVSIPLHGGWGDASLPLGASPTTAAALAGGVWQGAGSGGSPAHGLARASAIRCKTLMRGLRLKVGMDTGFVADTINATTGRMAYRGRPMNRAARIASRAHAGGVHCSAAVWAAAEPRLALLARSGGEDEITASSLGLMSLKGVMDKIEVMSVSYKGTALSAEEAAVVARRGPRHSSSSGAFSSANPGGLLSGLASALSLGTPSGGGAGLNGPGAGGPYSSRGGGTVRYSNSGLPGRPPSLELRPPSRAASRPFPSPTASGRRSPAVSGPGGSISAKLHKILRTVGGGRDAANPAAGGGGDNASDASCGGRAGLVDSAPLPLELRRSSDGISGAVPGVHVGTPPSQTNMSSPAGEVTIANAGGDGGGSLSTAPSAAAPSPPLTGMPFYSGSGSSEHIMLHINPLAVTEVELQVDGGAVAARKIPRRVHRHGAGGGQGQHGAVSGGGGGALRFLDLPMPNPFGASSTARESTPAAARAREIAAAAAAAAALPCGDGPNSGSAPAAGSAPPAALERVITFGVVGGMLPMPPPVAPAMAQLAPLPPAPPLTMPQSSWSPFAGQQAVVGASSDDSPRLPMPATAAAASLGAGPVPAEGAGEPRA</sequence>
<feature type="compositionally biased region" description="Pro residues" evidence="1">
    <location>
        <begin position="1040"/>
        <end position="1049"/>
    </location>
</feature>
<dbReference type="InterPro" id="IPR050697">
    <property type="entry name" value="Adenylyl/Guanylyl_Cyclase_3/4"/>
</dbReference>
<feature type="compositionally biased region" description="Polar residues" evidence="1">
    <location>
        <begin position="393"/>
        <end position="410"/>
    </location>
</feature>
<feature type="region of interest" description="Disordered" evidence="1">
    <location>
        <begin position="1726"/>
        <end position="1745"/>
    </location>
</feature>
<feature type="compositionally biased region" description="Pro residues" evidence="1">
    <location>
        <begin position="248"/>
        <end position="263"/>
    </location>
</feature>
<name>A0A150GG16_GONPE</name>
<reference evidence="3" key="1">
    <citation type="journal article" date="2016" name="Nat. Commun.">
        <title>The Gonium pectorale genome demonstrates co-option of cell cycle regulation during the evolution of multicellularity.</title>
        <authorList>
            <person name="Hanschen E.R."/>
            <person name="Marriage T.N."/>
            <person name="Ferris P.J."/>
            <person name="Hamaji T."/>
            <person name="Toyoda A."/>
            <person name="Fujiyama A."/>
            <person name="Neme R."/>
            <person name="Noguchi H."/>
            <person name="Minakuchi Y."/>
            <person name="Suzuki M."/>
            <person name="Kawai-Toyooka H."/>
            <person name="Smith D.R."/>
            <person name="Sparks H."/>
            <person name="Anderson J."/>
            <person name="Bakaric R."/>
            <person name="Luria V."/>
            <person name="Karger A."/>
            <person name="Kirschner M.W."/>
            <person name="Durand P.M."/>
            <person name="Michod R.E."/>
            <person name="Nozaki H."/>
            <person name="Olson B.J."/>
        </authorList>
    </citation>
    <scope>NUCLEOTIDE SEQUENCE [LARGE SCALE GENOMIC DNA]</scope>
    <source>
        <strain evidence="3">NIES-2863</strain>
    </source>
</reference>
<feature type="region of interest" description="Disordered" evidence="1">
    <location>
        <begin position="379"/>
        <end position="411"/>
    </location>
</feature>
<dbReference type="PANTHER" id="PTHR43081:SF1">
    <property type="entry name" value="ADENYLATE CYCLASE, TERMINAL-DIFFERENTIATION SPECIFIC"/>
    <property type="match status" value="1"/>
</dbReference>
<feature type="compositionally biased region" description="Low complexity" evidence="1">
    <location>
        <begin position="746"/>
        <end position="764"/>
    </location>
</feature>
<feature type="compositionally biased region" description="Gly residues" evidence="1">
    <location>
        <begin position="883"/>
        <end position="892"/>
    </location>
</feature>
<evidence type="ECO:0000313" key="2">
    <source>
        <dbReference type="EMBL" id="KXZ48733.1"/>
    </source>
</evidence>
<dbReference type="SUPFAM" id="SSF53850">
    <property type="entry name" value="Periplasmic binding protein-like II"/>
    <property type="match status" value="1"/>
</dbReference>
<feature type="region of interest" description="Disordered" evidence="1">
    <location>
        <begin position="937"/>
        <end position="959"/>
    </location>
</feature>
<evidence type="ECO:0000313" key="3">
    <source>
        <dbReference type="Proteomes" id="UP000075714"/>
    </source>
</evidence>
<protein>
    <submittedName>
        <fullName evidence="2">Uncharacterized protein</fullName>
    </submittedName>
</protein>
<gene>
    <name evidence="2" type="ORF">GPECTOR_25g317</name>
</gene>
<evidence type="ECO:0000256" key="1">
    <source>
        <dbReference type="SAM" id="MobiDB-lite"/>
    </source>
</evidence>
<feature type="region of interest" description="Disordered" evidence="1">
    <location>
        <begin position="450"/>
        <end position="474"/>
    </location>
</feature>
<feature type="region of interest" description="Disordered" evidence="1">
    <location>
        <begin position="1928"/>
        <end position="1967"/>
    </location>
</feature>
<feature type="compositionally biased region" description="Gly residues" evidence="1">
    <location>
        <begin position="938"/>
        <end position="957"/>
    </location>
</feature>
<keyword evidence="3" id="KW-1185">Reference proteome</keyword>
<feature type="compositionally biased region" description="Gly residues" evidence="1">
    <location>
        <begin position="1576"/>
        <end position="1593"/>
    </location>
</feature>
<organism evidence="2 3">
    <name type="scientific">Gonium pectorale</name>
    <name type="common">Green alga</name>
    <dbReference type="NCBI Taxonomy" id="33097"/>
    <lineage>
        <taxon>Eukaryota</taxon>
        <taxon>Viridiplantae</taxon>
        <taxon>Chlorophyta</taxon>
        <taxon>core chlorophytes</taxon>
        <taxon>Chlorophyceae</taxon>
        <taxon>CS clade</taxon>
        <taxon>Chlamydomonadales</taxon>
        <taxon>Volvocaceae</taxon>
        <taxon>Gonium</taxon>
    </lineage>
</organism>
<dbReference type="PANTHER" id="PTHR43081">
    <property type="entry name" value="ADENYLATE CYCLASE, TERMINAL-DIFFERENTIATION SPECIFIC-RELATED"/>
    <property type="match status" value="1"/>
</dbReference>
<feature type="compositionally biased region" description="Polar residues" evidence="1">
    <location>
        <begin position="451"/>
        <end position="464"/>
    </location>
</feature>
<dbReference type="InterPro" id="IPR029787">
    <property type="entry name" value="Nucleotide_cyclase"/>
</dbReference>
<feature type="region of interest" description="Disordered" evidence="1">
    <location>
        <begin position="787"/>
        <end position="811"/>
    </location>
</feature>
<feature type="compositionally biased region" description="Low complexity" evidence="1">
    <location>
        <begin position="1943"/>
        <end position="1967"/>
    </location>
</feature>
<dbReference type="Proteomes" id="UP000075714">
    <property type="component" value="Unassembled WGS sequence"/>
</dbReference>
<dbReference type="SUPFAM" id="SSF55073">
    <property type="entry name" value="Nucleotide cyclase"/>
    <property type="match status" value="2"/>
</dbReference>
<feature type="region of interest" description="Disordered" evidence="1">
    <location>
        <begin position="218"/>
        <end position="267"/>
    </location>
</feature>
<feature type="region of interest" description="Disordered" evidence="1">
    <location>
        <begin position="858"/>
        <end position="906"/>
    </location>
</feature>
<feature type="region of interest" description="Disordered" evidence="1">
    <location>
        <begin position="1576"/>
        <end position="1642"/>
    </location>
</feature>
<dbReference type="Gene3D" id="3.30.70.1230">
    <property type="entry name" value="Nucleotide cyclase"/>
    <property type="match status" value="3"/>
</dbReference>
<dbReference type="Gene3D" id="3.40.190.10">
    <property type="entry name" value="Periplasmic binding protein-like II"/>
    <property type="match status" value="1"/>
</dbReference>
<feature type="region of interest" description="Disordered" evidence="1">
    <location>
        <begin position="735"/>
        <end position="764"/>
    </location>
</feature>
<dbReference type="OrthoDB" id="568473at2759"/>
<proteinExistence type="predicted"/>
<accession>A0A150GG16</accession>